<sequence>MKLSNFLMFLISLLVVLGSCTKEEERQEAVSPYSISDLYIKSASLFNDGNDSYRYEMQIDSLNENISIALPLLKYENDLEDIGIQLTTNSDTDVYTTDGDYLGNVDVKLFSSDINSDTMSIVLKHRDDENLSRVVQITIRKGMNDEGKIYGISFINDKNPELIESEMDSVITDSTKVYFVNSILKGKSFVPDFHTSRFASVFIDGEVYTEGETLDLFSERKVKIISEDQSDSTSFTLQIQPYLEHFELVTDTVRAANMEYLKFLIKSNYPGRKYFDVKLSDNKGVTIESELLAKPGATTASIYFSTEDFMKFDGNGTLNLQVEDGKNGEFTLTSDIFSIYTVEDLKNISLISGDFILKNDIEVNEEFDDLELNGSLDGNNKTITSDIKGELFARARIKFIKNLNLKNINNNTEEDFVFVSVTYGKEDAYFENIKISSTGSAFFTYQAHDISRVSDISLENARFVGTFKNDPYLIENIDFTYQKSYKISSFFSIYDDHKTTINNVSVTINEGDSLVMSSLFGRIVNDEISNVNIKGKITITNFLISGYNQTYGAKISNITVSELGSHGDFISLFYNIGNSVIDNIEIGKISTDRRTYYGLFANEIENSSISNIYLNVTNIGTESRDWWQLYWKSNIINKINNVSIDKFEIEVSLPEFHSNFVETSSGNSELKRVAFHGTVAKSYFLRLIEDANSDVKLSDSYMAFDVGLYSALKARGTVCLIQNVFVNADVRHCFTTGSYTHVGDYNYYTSLINNVSDENSGSLDGGQNYTTLSALPVANRPDGVSGFESLAESDLKKATSSWIPFSGYDPAIWDFGTSEDYPKLR</sequence>
<protein>
    <submittedName>
        <fullName evidence="1">Uncharacterized protein</fullName>
    </submittedName>
</protein>
<dbReference type="Proteomes" id="UP000576082">
    <property type="component" value="Unassembled WGS sequence"/>
</dbReference>
<dbReference type="AlphaFoldDB" id="A0A7X9RY22"/>
<accession>A0A7X9RY22</accession>
<evidence type="ECO:0000313" key="2">
    <source>
        <dbReference type="Proteomes" id="UP000576082"/>
    </source>
</evidence>
<keyword evidence="2" id="KW-1185">Reference proteome</keyword>
<dbReference type="PROSITE" id="PS51257">
    <property type="entry name" value="PROKAR_LIPOPROTEIN"/>
    <property type="match status" value="1"/>
</dbReference>
<name>A0A7X9RY22_9BACT</name>
<dbReference type="RefSeq" id="WP_169659104.1">
    <property type="nucleotide sequence ID" value="NZ_JABANE010000077.1"/>
</dbReference>
<reference evidence="1 2" key="1">
    <citation type="submission" date="2020-04" db="EMBL/GenBank/DDBJ databases">
        <title>Flammeovirga sp. SR4, a novel species isolated from seawater.</title>
        <authorList>
            <person name="Wang X."/>
        </authorList>
    </citation>
    <scope>NUCLEOTIDE SEQUENCE [LARGE SCALE GENOMIC DNA]</scope>
    <source>
        <strain evidence="1 2">ATCC 23126</strain>
    </source>
</reference>
<evidence type="ECO:0000313" key="1">
    <source>
        <dbReference type="EMBL" id="NME70877.1"/>
    </source>
</evidence>
<gene>
    <name evidence="1" type="ORF">HHU12_23080</name>
</gene>
<proteinExistence type="predicted"/>
<organism evidence="1 2">
    <name type="scientific">Flammeovirga aprica JL-4</name>
    <dbReference type="NCBI Taxonomy" id="694437"/>
    <lineage>
        <taxon>Bacteria</taxon>
        <taxon>Pseudomonadati</taxon>
        <taxon>Bacteroidota</taxon>
        <taxon>Cytophagia</taxon>
        <taxon>Cytophagales</taxon>
        <taxon>Flammeovirgaceae</taxon>
        <taxon>Flammeovirga</taxon>
    </lineage>
</organism>
<comment type="caution">
    <text evidence="1">The sequence shown here is derived from an EMBL/GenBank/DDBJ whole genome shotgun (WGS) entry which is preliminary data.</text>
</comment>
<dbReference type="EMBL" id="JABANE010000077">
    <property type="protein sequence ID" value="NME70877.1"/>
    <property type="molecule type" value="Genomic_DNA"/>
</dbReference>